<evidence type="ECO:0000313" key="4">
    <source>
        <dbReference type="EMBL" id="SDC94603.1"/>
    </source>
</evidence>
<name>A0A1G6QQQ6_9BRAD</name>
<dbReference type="InterPro" id="IPR016102">
    <property type="entry name" value="Succinyl-CoA_synth-like"/>
</dbReference>
<dbReference type="NCBIfam" id="NF004760">
    <property type="entry name" value="PRK06091.1"/>
    <property type="match status" value="1"/>
</dbReference>
<dbReference type="Gene3D" id="3.40.50.261">
    <property type="entry name" value="Succinyl-CoA synthetase domains"/>
    <property type="match status" value="2"/>
</dbReference>
<reference evidence="4 5" key="1">
    <citation type="submission" date="2016-10" db="EMBL/GenBank/DDBJ databases">
        <authorList>
            <person name="de Groot N.N."/>
        </authorList>
    </citation>
    <scope>NUCLEOTIDE SEQUENCE [LARGE SCALE GENOMIC DNA]</scope>
    <source>
        <strain evidence="4 5">R5</strain>
    </source>
</reference>
<feature type="domain" description="CoA-binding" evidence="3">
    <location>
        <begin position="191"/>
        <end position="271"/>
    </location>
</feature>
<dbReference type="Pfam" id="PF02629">
    <property type="entry name" value="CoA_binding"/>
    <property type="match status" value="1"/>
</dbReference>
<evidence type="ECO:0000313" key="5">
    <source>
        <dbReference type="Proteomes" id="UP000199245"/>
    </source>
</evidence>
<dbReference type="PANTHER" id="PTHR11117">
    <property type="entry name" value="SUCCINYL-COA LIGASE SUBUNIT ALPHA"/>
    <property type="match status" value="1"/>
</dbReference>
<dbReference type="SUPFAM" id="SSF51735">
    <property type="entry name" value="NAD(P)-binding Rossmann-fold domains"/>
    <property type="match status" value="1"/>
</dbReference>
<dbReference type="GO" id="GO:0005829">
    <property type="term" value="C:cytosol"/>
    <property type="evidence" value="ECO:0007669"/>
    <property type="project" value="TreeGrafter"/>
</dbReference>
<dbReference type="GO" id="GO:0004776">
    <property type="term" value="F:succinate-CoA ligase (GDP-forming) activity"/>
    <property type="evidence" value="ECO:0007669"/>
    <property type="project" value="TreeGrafter"/>
</dbReference>
<dbReference type="PANTHER" id="PTHR11117:SF24">
    <property type="entry name" value="PROTEIN FDRA"/>
    <property type="match status" value="1"/>
</dbReference>
<dbReference type="EMBL" id="FMZW01000006">
    <property type="protein sequence ID" value="SDC94603.1"/>
    <property type="molecule type" value="Genomic_DNA"/>
</dbReference>
<evidence type="ECO:0000259" key="3">
    <source>
        <dbReference type="Pfam" id="PF02629"/>
    </source>
</evidence>
<evidence type="ECO:0000256" key="1">
    <source>
        <dbReference type="ARBA" id="ARBA00022532"/>
    </source>
</evidence>
<dbReference type="Proteomes" id="UP000199245">
    <property type="component" value="Unassembled WGS sequence"/>
</dbReference>
<dbReference type="GO" id="GO:0004775">
    <property type="term" value="F:succinate-CoA ligase (ADP-forming) activity"/>
    <property type="evidence" value="ECO:0007669"/>
    <property type="project" value="TreeGrafter"/>
</dbReference>
<dbReference type="InterPro" id="IPR036291">
    <property type="entry name" value="NAD(P)-bd_dom_sf"/>
</dbReference>
<organism evidence="4 5">
    <name type="scientific">Bradyrhizobium brasilense</name>
    <dbReference type="NCBI Taxonomy" id="1419277"/>
    <lineage>
        <taxon>Bacteria</taxon>
        <taxon>Pseudomonadati</taxon>
        <taxon>Pseudomonadota</taxon>
        <taxon>Alphaproteobacteria</taxon>
        <taxon>Hyphomicrobiales</taxon>
        <taxon>Nitrobacteraceae</taxon>
        <taxon>Bradyrhizobium</taxon>
    </lineage>
</organism>
<dbReference type="GO" id="GO:0009361">
    <property type="term" value="C:succinate-CoA ligase complex (ADP-forming)"/>
    <property type="evidence" value="ECO:0007669"/>
    <property type="project" value="TreeGrafter"/>
</dbReference>
<dbReference type="Gene3D" id="3.40.50.720">
    <property type="entry name" value="NAD(P)-binding Rossmann-like Domain"/>
    <property type="match status" value="1"/>
</dbReference>
<dbReference type="InterPro" id="IPR003781">
    <property type="entry name" value="CoA-bd"/>
</dbReference>
<dbReference type="InterPro" id="IPR005811">
    <property type="entry name" value="SUCC_ACL_C"/>
</dbReference>
<feature type="domain" description="ATP-citrate synthase/succinyl-CoA ligase C-terminal" evidence="2">
    <location>
        <begin position="343"/>
        <end position="497"/>
    </location>
</feature>
<sequence>MSAFVLNEIRKGFYLDSVALMRLSREIASAAGVIEAALMMGTPSNQAILRNAGLLDGEVIAQGNDLILAIKAESEAAARAALAEAQKALDRPKTSSTGEAAWRPRSIAAAVKAAPAANLALISVPGEFAAAEARKALNRGLHVLMFSDNVSIADELSLKQQAREAGLLMMGPDCGTAIIGGAPLAFANRLKRGRIGIIGASGTGTQEVSCLLSEAGEGISHAIGVGGRDLKKEIGGITTLMAIDALDADPETDRVVLISKPPHPDVARAVLGRIGRSSKPYTVCFIGAAAADLPPNARFATTLREAAEKVLGNGRSIGGKFDAAAVAARLPQRRKAAQRIEGLFAGGTLCAEAQVILAAGGRKVASNAAIPGVPHFGEPEAQGRDRIVDLGADEYTQGRPHPMIDPSVRDDALRAVLADPAVAVILLDLVIGYGAHDNPAAHLAAVVAGRADDAPVLVASVTGTELDRQVRSAQIRLLEDAGIVVAPSNAQACDLALAFSVNDVRMPRYANTQ</sequence>
<evidence type="ECO:0000259" key="2">
    <source>
        <dbReference type="Pfam" id="PF00549"/>
    </source>
</evidence>
<accession>A0A1G6QQQ6</accession>
<gene>
    <name evidence="4" type="ORF">SAMN05216337_100674</name>
</gene>
<dbReference type="SUPFAM" id="SSF52210">
    <property type="entry name" value="Succinyl-CoA synthetase domains"/>
    <property type="match status" value="2"/>
</dbReference>
<dbReference type="GO" id="GO:0006099">
    <property type="term" value="P:tricarboxylic acid cycle"/>
    <property type="evidence" value="ECO:0007669"/>
    <property type="project" value="UniProtKB-KW"/>
</dbReference>
<dbReference type="AlphaFoldDB" id="A0A1G6QQQ6"/>
<dbReference type="Pfam" id="PF00549">
    <property type="entry name" value="Ligase_CoA"/>
    <property type="match status" value="1"/>
</dbReference>
<protein>
    <submittedName>
        <fullName evidence="4">Succinyl-CoA synthetase, alpha subunit</fullName>
    </submittedName>
</protein>
<proteinExistence type="predicted"/>
<dbReference type="RefSeq" id="WP_092081457.1">
    <property type="nucleotide sequence ID" value="NZ_FMZW01000006.1"/>
</dbReference>
<keyword evidence="1" id="KW-0816">Tricarboxylic acid cycle</keyword>